<organism evidence="1 2">
    <name type="scientific">Methylosinus sporium</name>
    <dbReference type="NCBI Taxonomy" id="428"/>
    <lineage>
        <taxon>Bacteria</taxon>
        <taxon>Pseudomonadati</taxon>
        <taxon>Pseudomonadota</taxon>
        <taxon>Alphaproteobacteria</taxon>
        <taxon>Hyphomicrobiales</taxon>
        <taxon>Methylocystaceae</taxon>
        <taxon>Methylosinus</taxon>
    </lineage>
</organism>
<dbReference type="Proteomes" id="UP000316781">
    <property type="component" value="Unassembled WGS sequence"/>
</dbReference>
<accession>A0A549SH99</accession>
<proteinExistence type="predicted"/>
<sequence length="84" mass="9350">MLYKATIQILVDVNDEPDACDCIAETMRPLLREFSRDSVIVDWRYASDGAPTPDDGRGFEYAPQRVETSGFTTSHPAGESEIPK</sequence>
<dbReference type="RefSeq" id="WP_142864199.1">
    <property type="nucleotide sequence ID" value="NZ_VJMF01000078.1"/>
</dbReference>
<comment type="caution">
    <text evidence="1">The sequence shown here is derived from an EMBL/GenBank/DDBJ whole genome shotgun (WGS) entry which is preliminary data.</text>
</comment>
<evidence type="ECO:0000313" key="2">
    <source>
        <dbReference type="Proteomes" id="UP000316781"/>
    </source>
</evidence>
<evidence type="ECO:0000313" key="1">
    <source>
        <dbReference type="EMBL" id="TRL29003.1"/>
    </source>
</evidence>
<protein>
    <submittedName>
        <fullName evidence="1">Uncharacterized protein</fullName>
    </submittedName>
</protein>
<gene>
    <name evidence="1" type="ORF">FM996_18190</name>
</gene>
<dbReference type="AlphaFoldDB" id="A0A549SH99"/>
<dbReference type="EMBL" id="VJMF01000078">
    <property type="protein sequence ID" value="TRL29003.1"/>
    <property type="molecule type" value="Genomic_DNA"/>
</dbReference>
<reference evidence="1 2" key="1">
    <citation type="submission" date="2019-07" db="EMBL/GenBank/DDBJ databases">
        <title>Ln-dependent methylotrophs.</title>
        <authorList>
            <person name="Tani A."/>
        </authorList>
    </citation>
    <scope>NUCLEOTIDE SEQUENCE [LARGE SCALE GENOMIC DNA]</scope>
    <source>
        <strain evidence="1 2">SM89A</strain>
    </source>
</reference>
<name>A0A549SH99_METSR</name>